<name>A0A239C2I3_9ACTN</name>
<dbReference type="AlphaFoldDB" id="A0A239C2I3"/>
<organism evidence="2 3">
    <name type="scientific">Geodermatophilus pulveris</name>
    <dbReference type="NCBI Taxonomy" id="1564159"/>
    <lineage>
        <taxon>Bacteria</taxon>
        <taxon>Bacillati</taxon>
        <taxon>Actinomycetota</taxon>
        <taxon>Actinomycetes</taxon>
        <taxon>Geodermatophilales</taxon>
        <taxon>Geodermatophilaceae</taxon>
        <taxon>Geodermatophilus</taxon>
    </lineage>
</organism>
<dbReference type="EMBL" id="FZOO01000002">
    <property type="protein sequence ID" value="SNS14376.1"/>
    <property type="molecule type" value="Genomic_DNA"/>
</dbReference>
<protein>
    <recommendedName>
        <fullName evidence="1">Pvc16 N-terminal domain-containing protein</fullName>
    </recommendedName>
</protein>
<evidence type="ECO:0000313" key="3">
    <source>
        <dbReference type="Proteomes" id="UP000198373"/>
    </source>
</evidence>
<accession>A0A239C2I3</accession>
<feature type="domain" description="Pvc16 N-terminal" evidence="1">
    <location>
        <begin position="9"/>
        <end position="193"/>
    </location>
</feature>
<keyword evidence="3" id="KW-1185">Reference proteome</keyword>
<dbReference type="Proteomes" id="UP000198373">
    <property type="component" value="Unassembled WGS sequence"/>
</dbReference>
<dbReference type="InterPro" id="IPR025351">
    <property type="entry name" value="Pvc16_N"/>
</dbReference>
<reference evidence="3" key="1">
    <citation type="submission" date="2017-06" db="EMBL/GenBank/DDBJ databases">
        <authorList>
            <person name="Varghese N."/>
            <person name="Submissions S."/>
        </authorList>
    </citation>
    <scope>NUCLEOTIDE SEQUENCE [LARGE SCALE GENOMIC DNA]</scope>
    <source>
        <strain evidence="3">DSM 46839</strain>
    </source>
</reference>
<evidence type="ECO:0000259" key="1">
    <source>
        <dbReference type="Pfam" id="PF14065"/>
    </source>
</evidence>
<dbReference type="RefSeq" id="WP_089304419.1">
    <property type="nucleotide sequence ID" value="NZ_FZOO01000002.1"/>
</dbReference>
<dbReference type="Pfam" id="PF14065">
    <property type="entry name" value="Pvc16_N"/>
    <property type="match status" value="1"/>
</dbReference>
<proteinExistence type="predicted"/>
<sequence>MANHLAIATVTAALRLRLTRDISPVVPDVQVVARRPDAADDKATSQVTVFLYRVLPNGALRNSDLPTRGTDGVARRRPRIALDLHYLLSFSGDEGGFVPQRMLGSSMASLHSEPGLSRAELATATEGDPSLAGSDIDSELESVVFTLGDLSLDDMSKVWSVFFQTPYRLSVGYEASVVLIEADIPTSEPLPVRQEAVDALPVRQPVIHLVRVAAADQAPDDGPYLEILGRDLRAAVTTVRFDDDEPRGATTATATRVLVPLGDVPAGVHRVQVVHEVPIGDPPVPHRVVESAAVPFVLRPVVDPRFVAGGGVPPDPPGNAVDVGFTPPLAAGQRVRLLLNERTDPAPTDRPLRFHRLEPAAEPAAGATTSRFPADAVEPGTYLVRAQVDGAESLLDLQGGEGPPGPRVTVP</sequence>
<evidence type="ECO:0000313" key="2">
    <source>
        <dbReference type="EMBL" id="SNS14376.1"/>
    </source>
</evidence>
<dbReference type="OrthoDB" id="527247at2"/>
<gene>
    <name evidence="2" type="ORF">SAMN06893096_102209</name>
</gene>